<keyword evidence="4 6" id="KW-1133">Transmembrane helix</keyword>
<dbReference type="AlphaFoldDB" id="A0A2W5EKF6"/>
<feature type="transmembrane region" description="Helical" evidence="6">
    <location>
        <begin position="232"/>
        <end position="251"/>
    </location>
</feature>
<dbReference type="InterPro" id="IPR002293">
    <property type="entry name" value="AA/rel_permease1"/>
</dbReference>
<feature type="transmembrane region" description="Helical" evidence="6">
    <location>
        <begin position="468"/>
        <end position="484"/>
    </location>
</feature>
<dbReference type="EMBL" id="QFOI01000358">
    <property type="protein sequence ID" value="PZP43698.1"/>
    <property type="molecule type" value="Genomic_DNA"/>
</dbReference>
<feature type="transmembrane region" description="Helical" evidence="6">
    <location>
        <begin position="193"/>
        <end position="212"/>
    </location>
</feature>
<name>A0A2W5EKF6_9SPHI</name>
<evidence type="ECO:0000256" key="1">
    <source>
        <dbReference type="ARBA" id="ARBA00004141"/>
    </source>
</evidence>
<feature type="transmembrane region" description="Helical" evidence="6">
    <location>
        <begin position="59"/>
        <end position="81"/>
    </location>
</feature>
<keyword evidence="5 6" id="KW-0472">Membrane</keyword>
<sequence length="565" mass="59855">MGLFAKKSLEGLLAEASDAHGMKKTLSAGALVALGIGAVIGAGLFSITGLAAADYAGPGIMISFIVAAIGCAFAGLCYAEFASMIPVAGSAYTYSYATMGEFIAWIIGWDLVLEYAVGAATVASSWSGYLNQLFQNFGVSLPQALLMTPFDSSTLADGSVVHGIINLPAVFIVTVMSLVLMRGTSESAKLNNIIVLLKVGIVIVFIAVGIKYVNKENLTPLIPPNEGSFGKFGWSGIIRAAAVVFFAYVGFDAVSTAAQETKDPKRAMPIGILGSLLICTILYIVFAYVMTGVVKYTAFGGGNAADHLAPVATAIRHMGPVAADGTVTPAYPWLNNVIIIAILLGYASVILVMLLGQSRVFYSMSHDGLLPSVFSKLHAKYKTPAKSNLLFMVFVSLFAAFVPGRVVGEMTSIGTLFAFILVCAGIIVMRKTNPNAPRAFRTPLVPLVPILGILVCLGMMAFLPLDTWIRLIIWMMIGFDVYLARGIKKSVLAVDDTAADTSRAIRITSIVGLILCVGLLGVTSAHHYYSEPGESDKGLVILSLVITGVHLIYYLFQLSKTKKLA</sequence>
<feature type="transmembrane region" description="Helical" evidence="6">
    <location>
        <begin position="413"/>
        <end position="432"/>
    </location>
</feature>
<feature type="transmembrane region" description="Helical" evidence="6">
    <location>
        <begin position="444"/>
        <end position="462"/>
    </location>
</feature>
<dbReference type="Pfam" id="PF13520">
    <property type="entry name" value="AA_permease_2"/>
    <property type="match status" value="1"/>
</dbReference>
<keyword evidence="2" id="KW-0813">Transport</keyword>
<comment type="caution">
    <text evidence="7">The sequence shown here is derived from an EMBL/GenBank/DDBJ whole genome shotgun (WGS) entry which is preliminary data.</text>
</comment>
<dbReference type="PANTHER" id="PTHR43243:SF4">
    <property type="entry name" value="CATIONIC AMINO ACID TRANSPORTER 4"/>
    <property type="match status" value="1"/>
</dbReference>
<dbReference type="Proteomes" id="UP000249645">
    <property type="component" value="Unassembled WGS sequence"/>
</dbReference>
<dbReference type="Gene3D" id="1.20.1740.10">
    <property type="entry name" value="Amino acid/polyamine transporter I"/>
    <property type="match status" value="1"/>
</dbReference>
<reference evidence="7 8" key="1">
    <citation type="submission" date="2017-11" db="EMBL/GenBank/DDBJ databases">
        <title>Infants hospitalized years apart are colonized by the same room-sourced microbial strains.</title>
        <authorList>
            <person name="Brooks B."/>
            <person name="Olm M.R."/>
            <person name="Firek B.A."/>
            <person name="Baker R."/>
            <person name="Thomas B.C."/>
            <person name="Morowitz M.J."/>
            <person name="Banfield J.F."/>
        </authorList>
    </citation>
    <scope>NUCLEOTIDE SEQUENCE [LARGE SCALE GENOMIC DNA]</scope>
    <source>
        <strain evidence="7">S2_009_000_R2_76</strain>
    </source>
</reference>
<evidence type="ECO:0000313" key="7">
    <source>
        <dbReference type="EMBL" id="PZP43698.1"/>
    </source>
</evidence>
<feature type="transmembrane region" description="Helical" evidence="6">
    <location>
        <begin position="102"/>
        <end position="126"/>
    </location>
</feature>
<evidence type="ECO:0000256" key="2">
    <source>
        <dbReference type="ARBA" id="ARBA00022448"/>
    </source>
</evidence>
<organism evidence="7 8">
    <name type="scientific">Pseudopedobacter saltans</name>
    <dbReference type="NCBI Taxonomy" id="151895"/>
    <lineage>
        <taxon>Bacteria</taxon>
        <taxon>Pseudomonadati</taxon>
        <taxon>Bacteroidota</taxon>
        <taxon>Sphingobacteriia</taxon>
        <taxon>Sphingobacteriales</taxon>
        <taxon>Sphingobacteriaceae</taxon>
        <taxon>Pseudopedobacter</taxon>
    </lineage>
</organism>
<feature type="transmembrane region" description="Helical" evidence="6">
    <location>
        <begin position="538"/>
        <end position="556"/>
    </location>
</feature>
<keyword evidence="3 6" id="KW-0812">Transmembrane</keyword>
<gene>
    <name evidence="7" type="ORF">DI598_15480</name>
</gene>
<evidence type="ECO:0000313" key="8">
    <source>
        <dbReference type="Proteomes" id="UP000249645"/>
    </source>
</evidence>
<feature type="transmembrane region" description="Helical" evidence="6">
    <location>
        <begin position="504"/>
        <end position="526"/>
    </location>
</feature>
<feature type="transmembrane region" description="Helical" evidence="6">
    <location>
        <begin position="272"/>
        <end position="290"/>
    </location>
</feature>
<comment type="subcellular location">
    <subcellularLocation>
        <location evidence="1">Membrane</location>
        <topology evidence="1">Multi-pass membrane protein</topology>
    </subcellularLocation>
</comment>
<evidence type="ECO:0000256" key="3">
    <source>
        <dbReference type="ARBA" id="ARBA00022692"/>
    </source>
</evidence>
<feature type="transmembrane region" description="Helical" evidence="6">
    <location>
        <begin position="389"/>
        <end position="407"/>
    </location>
</feature>
<feature type="transmembrane region" description="Helical" evidence="6">
    <location>
        <begin position="30"/>
        <end position="53"/>
    </location>
</feature>
<dbReference type="GO" id="GO:0015171">
    <property type="term" value="F:amino acid transmembrane transporter activity"/>
    <property type="evidence" value="ECO:0007669"/>
    <property type="project" value="TreeGrafter"/>
</dbReference>
<proteinExistence type="predicted"/>
<evidence type="ECO:0000256" key="4">
    <source>
        <dbReference type="ARBA" id="ARBA00022989"/>
    </source>
</evidence>
<dbReference type="PANTHER" id="PTHR43243">
    <property type="entry name" value="INNER MEMBRANE TRANSPORTER YGJI-RELATED"/>
    <property type="match status" value="1"/>
</dbReference>
<evidence type="ECO:0000256" key="5">
    <source>
        <dbReference type="ARBA" id="ARBA00023136"/>
    </source>
</evidence>
<dbReference type="PIRSF" id="PIRSF006060">
    <property type="entry name" value="AA_transporter"/>
    <property type="match status" value="1"/>
</dbReference>
<protein>
    <submittedName>
        <fullName evidence="7">Amino acid permease</fullName>
    </submittedName>
</protein>
<dbReference type="GO" id="GO:0016020">
    <property type="term" value="C:membrane"/>
    <property type="evidence" value="ECO:0007669"/>
    <property type="project" value="UniProtKB-SubCell"/>
</dbReference>
<feature type="transmembrane region" description="Helical" evidence="6">
    <location>
        <begin position="160"/>
        <end position="181"/>
    </location>
</feature>
<evidence type="ECO:0000256" key="6">
    <source>
        <dbReference type="SAM" id="Phobius"/>
    </source>
</evidence>
<feature type="transmembrane region" description="Helical" evidence="6">
    <location>
        <begin position="333"/>
        <end position="355"/>
    </location>
</feature>
<accession>A0A2W5EKF6</accession>